<proteinExistence type="predicted"/>
<reference evidence="2" key="1">
    <citation type="submission" date="2013-03" db="EMBL/GenBank/DDBJ databases">
        <title>The Genome Sequence of Anopheles dirus WRAIR2.</title>
        <authorList>
            <consortium name="The Broad Institute Genomics Platform"/>
            <person name="Neafsey D.E."/>
            <person name="Walton C."/>
            <person name="Walker B."/>
            <person name="Young S.K."/>
            <person name="Zeng Q."/>
            <person name="Gargeya S."/>
            <person name="Fitzgerald M."/>
            <person name="Haas B."/>
            <person name="Abouelleil A."/>
            <person name="Allen A.W."/>
            <person name="Alvarado L."/>
            <person name="Arachchi H.M."/>
            <person name="Berlin A.M."/>
            <person name="Chapman S.B."/>
            <person name="Gainer-Dewar J."/>
            <person name="Goldberg J."/>
            <person name="Griggs A."/>
            <person name="Gujja S."/>
            <person name="Hansen M."/>
            <person name="Howarth C."/>
            <person name="Imamovic A."/>
            <person name="Ireland A."/>
            <person name="Larimer J."/>
            <person name="McCowan C."/>
            <person name="Murphy C."/>
            <person name="Pearson M."/>
            <person name="Poon T.W."/>
            <person name="Priest M."/>
            <person name="Roberts A."/>
            <person name="Saif S."/>
            <person name="Shea T."/>
            <person name="Sisk P."/>
            <person name="Sykes S."/>
            <person name="Wortman J."/>
            <person name="Nusbaum C."/>
            <person name="Birren B."/>
        </authorList>
    </citation>
    <scope>NUCLEOTIDE SEQUENCE [LARGE SCALE GENOMIC DNA]</scope>
    <source>
        <strain evidence="2">WRAIR2</strain>
    </source>
</reference>
<organism evidence="1 2">
    <name type="scientific">Anopheles dirus</name>
    <dbReference type="NCBI Taxonomy" id="7168"/>
    <lineage>
        <taxon>Eukaryota</taxon>
        <taxon>Metazoa</taxon>
        <taxon>Ecdysozoa</taxon>
        <taxon>Arthropoda</taxon>
        <taxon>Hexapoda</taxon>
        <taxon>Insecta</taxon>
        <taxon>Pterygota</taxon>
        <taxon>Neoptera</taxon>
        <taxon>Endopterygota</taxon>
        <taxon>Diptera</taxon>
        <taxon>Nematocera</taxon>
        <taxon>Culicoidea</taxon>
        <taxon>Culicidae</taxon>
        <taxon>Anophelinae</taxon>
        <taxon>Anopheles</taxon>
    </lineage>
</organism>
<dbReference type="VEuPathDB" id="VectorBase:ADIR014455"/>
<name>A0A182NX64_9DIPT</name>
<dbReference type="AlphaFoldDB" id="A0A182NX64"/>
<sequence>MHTSGQRTVNLLRYFF</sequence>
<protein>
    <submittedName>
        <fullName evidence="1">Uncharacterized protein</fullName>
    </submittedName>
</protein>
<keyword evidence="2" id="KW-1185">Reference proteome</keyword>
<accession>A0A182NX64</accession>
<evidence type="ECO:0000313" key="1">
    <source>
        <dbReference type="EnsemblMetazoa" id="ADIR014455-PA"/>
    </source>
</evidence>
<evidence type="ECO:0000313" key="2">
    <source>
        <dbReference type="Proteomes" id="UP000075884"/>
    </source>
</evidence>
<dbReference type="Proteomes" id="UP000075884">
    <property type="component" value="Unassembled WGS sequence"/>
</dbReference>
<reference evidence="1" key="2">
    <citation type="submission" date="2020-05" db="UniProtKB">
        <authorList>
            <consortium name="EnsemblMetazoa"/>
        </authorList>
    </citation>
    <scope>IDENTIFICATION</scope>
    <source>
        <strain evidence="1">WRAIR2</strain>
    </source>
</reference>
<dbReference type="EnsemblMetazoa" id="ADIR014455-RA">
    <property type="protein sequence ID" value="ADIR014455-PA"/>
    <property type="gene ID" value="ADIR014455"/>
</dbReference>